<dbReference type="Pfam" id="PF07690">
    <property type="entry name" value="MFS_1"/>
    <property type="match status" value="1"/>
</dbReference>
<accession>A0ABR8L259</accession>
<keyword evidence="4 5" id="KW-0472">Membrane</keyword>
<dbReference type="SUPFAM" id="SSF103473">
    <property type="entry name" value="MFS general substrate transporter"/>
    <property type="match status" value="1"/>
</dbReference>
<keyword evidence="8" id="KW-1185">Reference proteome</keyword>
<dbReference type="EMBL" id="JACXRZ010000012">
    <property type="protein sequence ID" value="MBD3145023.1"/>
    <property type="molecule type" value="Genomic_DNA"/>
</dbReference>
<dbReference type="PANTHER" id="PTHR23514">
    <property type="entry name" value="BYPASS OF STOP CODON PROTEIN 6"/>
    <property type="match status" value="1"/>
</dbReference>
<feature type="transmembrane region" description="Helical" evidence="5">
    <location>
        <begin position="175"/>
        <end position="196"/>
    </location>
</feature>
<feature type="transmembrane region" description="Helical" evidence="5">
    <location>
        <begin position="383"/>
        <end position="400"/>
    </location>
</feature>
<dbReference type="InterPro" id="IPR036259">
    <property type="entry name" value="MFS_trans_sf"/>
</dbReference>
<evidence type="ECO:0000313" key="7">
    <source>
        <dbReference type="EMBL" id="MBD3145023.1"/>
    </source>
</evidence>
<dbReference type="Proteomes" id="UP000653231">
    <property type="component" value="Unassembled WGS sequence"/>
</dbReference>
<protein>
    <submittedName>
        <fullName evidence="7">MFS transporter</fullName>
    </submittedName>
</protein>
<feature type="transmembrane region" description="Helical" evidence="5">
    <location>
        <begin position="57"/>
        <end position="79"/>
    </location>
</feature>
<keyword evidence="2 5" id="KW-0812">Transmembrane</keyword>
<feature type="domain" description="Major facilitator superfamily (MFS) profile" evidence="6">
    <location>
        <begin position="21"/>
        <end position="408"/>
    </location>
</feature>
<feature type="transmembrane region" description="Helical" evidence="5">
    <location>
        <begin position="143"/>
        <end position="163"/>
    </location>
</feature>
<gene>
    <name evidence="7" type="ORF">IEQ31_17735</name>
</gene>
<evidence type="ECO:0000259" key="6">
    <source>
        <dbReference type="PROSITE" id="PS50850"/>
    </source>
</evidence>
<evidence type="ECO:0000256" key="4">
    <source>
        <dbReference type="ARBA" id="ARBA00023136"/>
    </source>
</evidence>
<proteinExistence type="predicted"/>
<name>A0ABR8L259_9ACTN</name>
<dbReference type="CDD" id="cd17393">
    <property type="entry name" value="MFS_MosC_like"/>
    <property type="match status" value="1"/>
</dbReference>
<sequence>MPLEDAAPPENTAPTSRDRQARLATFAVFFVQGLTFATLLTQVAALQKKHGLSDGELTILLLVVPLIAGAGSALAGAAASRWGSRLILRLVQPLACAAVVLAGLAPNVPMLVAANVLFGLGLGGVDAGMNMQGVAVEREYGRAVLTGFHALWSVAAVVGSLWASAAATLGLGLPVTFAVALVPAAAVAVFSSLWLYRPEEEHRAAAVRAEGAGAGTGAGAGRPAGVAWRPIIPLCLAMAFLYVGDSSVSNFGTVFMDKVLHASATVIPLALGAYQLTTFLVRVGGDLAVRRWGPAAIVRAGGAVATLGFVAVVAAPTVPLAIAGFALTGIGLSVVAPQSFSAAGRLDPAGTGVAIARVNMFNYVGFIVGAALVGGLADASGFRVAFAAPLVLAAAIILLARGFQPRTAGPATATTVVTP</sequence>
<evidence type="ECO:0000256" key="5">
    <source>
        <dbReference type="SAM" id="Phobius"/>
    </source>
</evidence>
<organism evidence="7 8">
    <name type="scientific">Microbispora bryophytorum subsp. camponoti</name>
    <dbReference type="NCBI Taxonomy" id="1677852"/>
    <lineage>
        <taxon>Bacteria</taxon>
        <taxon>Bacillati</taxon>
        <taxon>Actinomycetota</taxon>
        <taxon>Actinomycetes</taxon>
        <taxon>Streptosporangiales</taxon>
        <taxon>Streptosporangiaceae</taxon>
        <taxon>Microbispora</taxon>
    </lineage>
</organism>
<comment type="subcellular location">
    <subcellularLocation>
        <location evidence="1">Cell membrane</location>
        <topology evidence="1">Multi-pass membrane protein</topology>
    </subcellularLocation>
</comment>
<feature type="transmembrane region" description="Helical" evidence="5">
    <location>
        <begin position="360"/>
        <end position="377"/>
    </location>
</feature>
<feature type="transmembrane region" description="Helical" evidence="5">
    <location>
        <begin position="23"/>
        <end position="45"/>
    </location>
</feature>
<dbReference type="Gene3D" id="1.20.1250.20">
    <property type="entry name" value="MFS general substrate transporter like domains"/>
    <property type="match status" value="2"/>
</dbReference>
<evidence type="ECO:0000256" key="3">
    <source>
        <dbReference type="ARBA" id="ARBA00022989"/>
    </source>
</evidence>
<keyword evidence="3 5" id="KW-1133">Transmembrane helix</keyword>
<dbReference type="InterPro" id="IPR020846">
    <property type="entry name" value="MFS_dom"/>
</dbReference>
<feature type="transmembrane region" description="Helical" evidence="5">
    <location>
        <begin position="226"/>
        <end position="244"/>
    </location>
</feature>
<feature type="transmembrane region" description="Helical" evidence="5">
    <location>
        <begin position="296"/>
        <end position="314"/>
    </location>
</feature>
<feature type="transmembrane region" description="Helical" evidence="5">
    <location>
        <begin position="264"/>
        <end position="284"/>
    </location>
</feature>
<dbReference type="InterPro" id="IPR051788">
    <property type="entry name" value="MFS_Transporter"/>
</dbReference>
<dbReference type="RefSeq" id="WP_191052503.1">
    <property type="nucleotide sequence ID" value="NZ_JACXRZ010000012.1"/>
</dbReference>
<dbReference type="PANTHER" id="PTHR23514:SF13">
    <property type="entry name" value="INNER MEMBRANE PROTEIN YBJJ"/>
    <property type="match status" value="1"/>
</dbReference>
<comment type="caution">
    <text evidence="7">The sequence shown here is derived from an EMBL/GenBank/DDBJ whole genome shotgun (WGS) entry which is preliminary data.</text>
</comment>
<evidence type="ECO:0000313" key="8">
    <source>
        <dbReference type="Proteomes" id="UP000653231"/>
    </source>
</evidence>
<dbReference type="PROSITE" id="PS50850">
    <property type="entry name" value="MFS"/>
    <property type="match status" value="1"/>
</dbReference>
<evidence type="ECO:0000256" key="2">
    <source>
        <dbReference type="ARBA" id="ARBA00022692"/>
    </source>
</evidence>
<reference evidence="7 8" key="1">
    <citation type="submission" date="2020-09" db="EMBL/GenBank/DDBJ databases">
        <title>Actinomycete isolated from the Camponotus japonicus Mayr.</title>
        <authorList>
            <person name="Gong X."/>
        </authorList>
    </citation>
    <scope>NUCLEOTIDE SEQUENCE [LARGE SCALE GENOMIC DNA]</scope>
    <source>
        <strain evidence="7 8">2C-HV3</strain>
    </source>
</reference>
<dbReference type="InterPro" id="IPR011701">
    <property type="entry name" value="MFS"/>
</dbReference>
<feature type="transmembrane region" description="Helical" evidence="5">
    <location>
        <begin position="320"/>
        <end position="340"/>
    </location>
</feature>
<evidence type="ECO:0000256" key="1">
    <source>
        <dbReference type="ARBA" id="ARBA00004651"/>
    </source>
</evidence>